<dbReference type="EMBL" id="JACLYZ010000051">
    <property type="protein sequence ID" value="MBM6736328.1"/>
    <property type="molecule type" value="Genomic_DNA"/>
</dbReference>
<evidence type="ECO:0000313" key="2">
    <source>
        <dbReference type="EMBL" id="MBM6736328.1"/>
    </source>
</evidence>
<dbReference type="Proteomes" id="UP000766986">
    <property type="component" value="Unassembled WGS sequence"/>
</dbReference>
<dbReference type="RefSeq" id="WP_205096489.1">
    <property type="nucleotide sequence ID" value="NZ_JACLYZ010000051.1"/>
</dbReference>
<keyword evidence="3" id="KW-1185">Reference proteome</keyword>
<evidence type="ECO:0000313" key="3">
    <source>
        <dbReference type="Proteomes" id="UP000766986"/>
    </source>
</evidence>
<accession>A0ABS2E402</accession>
<dbReference type="Gene3D" id="3.90.550.10">
    <property type="entry name" value="Spore Coat Polysaccharide Biosynthesis Protein SpsA, Chain A"/>
    <property type="match status" value="1"/>
</dbReference>
<reference evidence="2 3" key="1">
    <citation type="journal article" date="2021" name="Sci. Rep.">
        <title>The distribution of antibiotic resistance genes in chicken gut microbiota commensals.</title>
        <authorList>
            <person name="Juricova H."/>
            <person name="Matiasovicova J."/>
            <person name="Kubasova T."/>
            <person name="Cejkova D."/>
            <person name="Rychlik I."/>
        </authorList>
    </citation>
    <scope>NUCLEOTIDE SEQUENCE [LARGE SCALE GENOMIC DNA]</scope>
    <source>
        <strain evidence="2 3">An772</strain>
    </source>
</reference>
<dbReference type="PANTHER" id="PTHR22916">
    <property type="entry name" value="GLYCOSYLTRANSFERASE"/>
    <property type="match status" value="1"/>
</dbReference>
<organism evidence="2 3">
    <name type="scientific">Mediterranea massiliensis</name>
    <dbReference type="NCBI Taxonomy" id="1841865"/>
    <lineage>
        <taxon>Bacteria</taxon>
        <taxon>Pseudomonadati</taxon>
        <taxon>Bacteroidota</taxon>
        <taxon>Bacteroidia</taxon>
        <taxon>Bacteroidales</taxon>
        <taxon>Bacteroidaceae</taxon>
        <taxon>Mediterranea</taxon>
    </lineage>
</organism>
<dbReference type="PANTHER" id="PTHR22916:SF3">
    <property type="entry name" value="UDP-GLCNAC:BETAGAL BETA-1,3-N-ACETYLGLUCOSAMINYLTRANSFERASE-LIKE PROTEIN 1"/>
    <property type="match status" value="1"/>
</dbReference>
<feature type="domain" description="Glycosyltransferase 2-like" evidence="1">
    <location>
        <begin position="4"/>
        <end position="160"/>
    </location>
</feature>
<gene>
    <name evidence="2" type="ORF">H7U35_14085</name>
</gene>
<proteinExistence type="predicted"/>
<dbReference type="InterPro" id="IPR001173">
    <property type="entry name" value="Glyco_trans_2-like"/>
</dbReference>
<dbReference type="SUPFAM" id="SSF53448">
    <property type="entry name" value="Nucleotide-diphospho-sugar transferases"/>
    <property type="match status" value="1"/>
</dbReference>
<comment type="caution">
    <text evidence="2">The sequence shown here is derived from an EMBL/GenBank/DDBJ whole genome shotgun (WGS) entry which is preliminary data.</text>
</comment>
<dbReference type="CDD" id="cd06433">
    <property type="entry name" value="GT_2_WfgS_like"/>
    <property type="match status" value="1"/>
</dbReference>
<evidence type="ECO:0000259" key="1">
    <source>
        <dbReference type="Pfam" id="PF00535"/>
    </source>
</evidence>
<dbReference type="InterPro" id="IPR029044">
    <property type="entry name" value="Nucleotide-diphossugar_trans"/>
</dbReference>
<name>A0ABS2E402_9BACT</name>
<protein>
    <submittedName>
        <fullName evidence="2">Glycosyltransferase</fullName>
    </submittedName>
</protein>
<sequence>MKISIVTVTYNSASTLRDTIESVLAQTYKNIEYIVVDGLSKDDTMNIVREYEPRFNGRMRYVSEKDSGLYDAMNKGIKMATGEVVGIINSDDFYHRKDIIQLVAETMSDKRVQAVYGDVRFVNPNDLNTTVRYYSSRIFRPSLFRYGFMPAHPTFFTYKRFFDEFGYYKLNYKIAADYELLVRFLYGHAVQAQYIQTDFMKMRTGGVSTASVKSNIVLNKEIVRACRENGVWTCFPMLIFKYCIKVFELLFTKD</sequence>
<dbReference type="Pfam" id="PF00535">
    <property type="entry name" value="Glycos_transf_2"/>
    <property type="match status" value="1"/>
</dbReference>